<name>A0A7C2ZLL5_9CREN</name>
<proteinExistence type="predicted"/>
<protein>
    <submittedName>
        <fullName evidence="1">Uncharacterized protein</fullName>
    </submittedName>
</protein>
<reference evidence="1" key="1">
    <citation type="journal article" date="2020" name="mSystems">
        <title>Genome- and Community-Level Interaction Insights into Carbon Utilization and Element Cycling Functions of Hydrothermarchaeota in Hydrothermal Sediment.</title>
        <authorList>
            <person name="Zhou Z."/>
            <person name="Liu Y."/>
            <person name="Xu W."/>
            <person name="Pan J."/>
            <person name="Luo Z.H."/>
            <person name="Li M."/>
        </authorList>
    </citation>
    <scope>NUCLEOTIDE SEQUENCE [LARGE SCALE GENOMIC DNA]</scope>
    <source>
        <strain evidence="1">SpSt-16</strain>
    </source>
</reference>
<organism evidence="1">
    <name type="scientific">Ignisphaera aggregans</name>
    <dbReference type="NCBI Taxonomy" id="334771"/>
    <lineage>
        <taxon>Archaea</taxon>
        <taxon>Thermoproteota</taxon>
        <taxon>Thermoprotei</taxon>
        <taxon>Desulfurococcales</taxon>
        <taxon>Desulfurococcaceae</taxon>
        <taxon>Ignisphaera</taxon>
    </lineage>
</organism>
<accession>A0A7C2ZLL5</accession>
<dbReference type="AlphaFoldDB" id="A0A7C2ZLL5"/>
<comment type="caution">
    <text evidence="1">The sequence shown here is derived from an EMBL/GenBank/DDBJ whole genome shotgun (WGS) entry which is preliminary data.</text>
</comment>
<dbReference type="EMBL" id="DSGT01000005">
    <property type="protein sequence ID" value="HEW52882.1"/>
    <property type="molecule type" value="Genomic_DNA"/>
</dbReference>
<sequence>MQLAVLEKLPKRFQDRVIEKDGILNGVDIHRLKQSSIWGVHKIVTEKLAEHGIPYVLVNPSHTSSTRPTICGSKLPPHHSYGRVVVF</sequence>
<evidence type="ECO:0000313" key="1">
    <source>
        <dbReference type="EMBL" id="HEW52882.1"/>
    </source>
</evidence>
<gene>
    <name evidence="1" type="ORF">ENO77_01740</name>
</gene>